<protein>
    <recommendedName>
        <fullName evidence="8 18">3-dehydroquinate synthase</fullName>
        <shortName evidence="18">DHQS</shortName>
        <ecNumber evidence="7 18">4.2.3.4</ecNumber>
    </recommendedName>
</protein>
<feature type="binding site" evidence="18">
    <location>
        <begin position="144"/>
        <end position="145"/>
    </location>
    <ligand>
        <name>NAD(+)</name>
        <dbReference type="ChEBI" id="CHEBI:57540"/>
    </ligand>
</feature>
<dbReference type="Proteomes" id="UP000190814">
    <property type="component" value="Unassembled WGS sequence"/>
</dbReference>
<dbReference type="GO" id="GO:0008652">
    <property type="term" value="P:amino acid biosynthetic process"/>
    <property type="evidence" value="ECO:0007669"/>
    <property type="project" value="UniProtKB-KW"/>
</dbReference>
<evidence type="ECO:0000256" key="14">
    <source>
        <dbReference type="ARBA" id="ARBA00023027"/>
    </source>
</evidence>
<dbReference type="Gene3D" id="3.40.50.1970">
    <property type="match status" value="1"/>
</dbReference>
<comment type="cofactor">
    <cofactor evidence="18">
        <name>Co(2+)</name>
        <dbReference type="ChEBI" id="CHEBI:48828"/>
    </cofactor>
    <cofactor evidence="18">
        <name>Zn(2+)</name>
        <dbReference type="ChEBI" id="CHEBI:29105"/>
    </cofactor>
    <text evidence="18">Binds 1 divalent metal cation per subunit. Can use either Co(2+) or Zn(2+).</text>
</comment>
<dbReference type="OrthoDB" id="9806583at2"/>
<feature type="binding site" evidence="18">
    <location>
        <position position="262"/>
    </location>
    <ligand>
        <name>Zn(2+)</name>
        <dbReference type="ChEBI" id="CHEBI:29105"/>
    </ligand>
</feature>
<keyword evidence="14 18" id="KW-0520">NAD</keyword>
<feature type="domain" description="3-dehydroquinate synthase N-terminal" evidence="19">
    <location>
        <begin position="82"/>
        <end position="193"/>
    </location>
</feature>
<dbReference type="EMBL" id="FUXZ01000002">
    <property type="protein sequence ID" value="SKA60260.1"/>
    <property type="molecule type" value="Genomic_DNA"/>
</dbReference>
<keyword evidence="12 18" id="KW-0547">Nucleotide-binding</keyword>
<dbReference type="GO" id="GO:0000166">
    <property type="term" value="F:nucleotide binding"/>
    <property type="evidence" value="ECO:0007669"/>
    <property type="project" value="UniProtKB-KW"/>
</dbReference>
<gene>
    <name evidence="18" type="primary">aroB</name>
    <name evidence="21" type="ORF">SAMN02745111_00225</name>
</gene>
<comment type="cofactor">
    <cofactor evidence="2 18">
        <name>NAD(+)</name>
        <dbReference type="ChEBI" id="CHEBI:57540"/>
    </cofactor>
</comment>
<keyword evidence="22" id="KW-1185">Reference proteome</keyword>
<evidence type="ECO:0000256" key="1">
    <source>
        <dbReference type="ARBA" id="ARBA00001393"/>
    </source>
</evidence>
<feature type="binding site" evidence="18">
    <location>
        <position position="166"/>
    </location>
    <ligand>
        <name>NAD(+)</name>
        <dbReference type="ChEBI" id="CHEBI:57540"/>
    </ligand>
</feature>
<dbReference type="UniPathway" id="UPA00053">
    <property type="reaction ID" value="UER00085"/>
</dbReference>
<keyword evidence="15 18" id="KW-0057">Aromatic amino acid biosynthesis</keyword>
<feature type="binding site" evidence="18">
    <location>
        <position position="278"/>
    </location>
    <ligand>
        <name>Zn(2+)</name>
        <dbReference type="ChEBI" id="CHEBI:29105"/>
    </ligand>
</feature>
<evidence type="ECO:0000256" key="11">
    <source>
        <dbReference type="ARBA" id="ARBA00022723"/>
    </source>
</evidence>
<dbReference type="InterPro" id="IPR050071">
    <property type="entry name" value="Dehydroquinate_synthase"/>
</dbReference>
<dbReference type="InterPro" id="IPR030960">
    <property type="entry name" value="DHQS/DOIS_N"/>
</dbReference>
<evidence type="ECO:0000256" key="12">
    <source>
        <dbReference type="ARBA" id="ARBA00022741"/>
    </source>
</evidence>
<dbReference type="GO" id="GO:0003856">
    <property type="term" value="F:3-dehydroquinate synthase activity"/>
    <property type="evidence" value="ECO:0007669"/>
    <property type="project" value="UniProtKB-UniRule"/>
</dbReference>
<evidence type="ECO:0000256" key="16">
    <source>
        <dbReference type="ARBA" id="ARBA00023239"/>
    </source>
</evidence>
<keyword evidence="13 18" id="KW-0862">Zinc</keyword>
<evidence type="ECO:0000256" key="8">
    <source>
        <dbReference type="ARBA" id="ARBA00017684"/>
    </source>
</evidence>
<dbReference type="PANTHER" id="PTHR43622">
    <property type="entry name" value="3-DEHYDROQUINATE SYNTHASE"/>
    <property type="match status" value="1"/>
</dbReference>
<comment type="catalytic activity">
    <reaction evidence="1 18">
        <text>7-phospho-2-dehydro-3-deoxy-D-arabino-heptonate = 3-dehydroquinate + phosphate</text>
        <dbReference type="Rhea" id="RHEA:21968"/>
        <dbReference type="ChEBI" id="CHEBI:32364"/>
        <dbReference type="ChEBI" id="CHEBI:43474"/>
        <dbReference type="ChEBI" id="CHEBI:58394"/>
        <dbReference type="EC" id="4.2.3.4"/>
    </reaction>
</comment>
<evidence type="ECO:0000256" key="4">
    <source>
        <dbReference type="ARBA" id="ARBA00004496"/>
    </source>
</evidence>
<evidence type="ECO:0000256" key="15">
    <source>
        <dbReference type="ARBA" id="ARBA00023141"/>
    </source>
</evidence>
<proteinExistence type="inferred from homology"/>
<evidence type="ECO:0000256" key="6">
    <source>
        <dbReference type="ARBA" id="ARBA00005412"/>
    </source>
</evidence>
<feature type="binding site" evidence="18">
    <location>
        <position position="199"/>
    </location>
    <ligand>
        <name>Zn(2+)</name>
        <dbReference type="ChEBI" id="CHEBI:29105"/>
    </ligand>
</feature>
<evidence type="ECO:0000256" key="17">
    <source>
        <dbReference type="ARBA" id="ARBA00023285"/>
    </source>
</evidence>
<dbReference type="CDD" id="cd08195">
    <property type="entry name" value="DHQS"/>
    <property type="match status" value="1"/>
</dbReference>
<comment type="function">
    <text evidence="18">Catalyzes the conversion of 3-deoxy-D-arabino-heptulosonate 7-phosphate (DAHP) to dehydroquinate (DHQ).</text>
</comment>
<evidence type="ECO:0000259" key="20">
    <source>
        <dbReference type="Pfam" id="PF24621"/>
    </source>
</evidence>
<reference evidence="21 22" key="1">
    <citation type="submission" date="2017-02" db="EMBL/GenBank/DDBJ databases">
        <authorList>
            <person name="Peterson S.W."/>
        </authorList>
    </citation>
    <scope>NUCLEOTIDE SEQUENCE [LARGE SCALE GENOMIC DNA]</scope>
    <source>
        <strain evidence="21 22">ATCC 35992</strain>
    </source>
</reference>
<evidence type="ECO:0000256" key="2">
    <source>
        <dbReference type="ARBA" id="ARBA00001911"/>
    </source>
</evidence>
<dbReference type="InterPro" id="IPR016037">
    <property type="entry name" value="DHQ_synth_AroB"/>
</dbReference>
<evidence type="ECO:0000256" key="9">
    <source>
        <dbReference type="ARBA" id="ARBA00022490"/>
    </source>
</evidence>
<dbReference type="GO" id="GO:0009073">
    <property type="term" value="P:aromatic amino acid family biosynthetic process"/>
    <property type="evidence" value="ECO:0007669"/>
    <property type="project" value="UniProtKB-KW"/>
</dbReference>
<dbReference type="GO" id="GO:0046872">
    <property type="term" value="F:metal ion binding"/>
    <property type="evidence" value="ECO:0007669"/>
    <property type="project" value="UniProtKB-KW"/>
</dbReference>
<evidence type="ECO:0000256" key="13">
    <source>
        <dbReference type="ARBA" id="ARBA00022833"/>
    </source>
</evidence>
<comment type="caution">
    <text evidence="18">Lacks conserved residue(s) required for the propagation of feature annotation.</text>
</comment>
<dbReference type="GO" id="GO:0009423">
    <property type="term" value="P:chorismate biosynthetic process"/>
    <property type="evidence" value="ECO:0007669"/>
    <property type="project" value="UniProtKB-UniRule"/>
</dbReference>
<dbReference type="EC" id="4.2.3.4" evidence="7 18"/>
<dbReference type="SUPFAM" id="SSF56796">
    <property type="entry name" value="Dehydroquinate synthase-like"/>
    <property type="match status" value="1"/>
</dbReference>
<dbReference type="PIRSF" id="PIRSF001455">
    <property type="entry name" value="DHQ_synth"/>
    <property type="match status" value="1"/>
</dbReference>
<comment type="similarity">
    <text evidence="6 18">Belongs to the sugar phosphate cyclases superfamily. Dehydroquinate synthase family.</text>
</comment>
<evidence type="ECO:0000256" key="3">
    <source>
        <dbReference type="ARBA" id="ARBA00001947"/>
    </source>
</evidence>
<dbReference type="RefSeq" id="WP_078765116.1">
    <property type="nucleotide sequence ID" value="NZ_FUXZ01000002.1"/>
</dbReference>
<evidence type="ECO:0000259" key="19">
    <source>
        <dbReference type="Pfam" id="PF01761"/>
    </source>
</evidence>
<dbReference type="PANTHER" id="PTHR43622:SF7">
    <property type="entry name" value="3-DEHYDROQUINATE SYNTHASE, CHLOROPLASTIC"/>
    <property type="match status" value="1"/>
</dbReference>
<dbReference type="HAMAP" id="MF_00110">
    <property type="entry name" value="DHQ_synthase"/>
    <property type="match status" value="1"/>
</dbReference>
<sequence length="383" mass="42975">MLDIKELNTTGDELNVLTVNYEGKPCYDIVFSDSFDQLNRLLSKFLLREKKVCIITDDTIAPLYLDEVKKVFAEVAGFVTEYVINAGEEYKTLRTVEGIYKHLIETKFDRNDYVIALGGGVVGDMTGYVAATYLRGISFIQIPTTLLSQVDSSIGGKTGVDLDGYKNMIGAFYQPKLVYINVSTLKSLNRRIFLSGMGEIIKHGIIKDKDYLNWLRSNNEKIIDRDPEILIQMIKNSCYIKKCVVENDPKEKGERALLNFGHTIGHSVEKLYNFEKYHGECVAIGMVVAAYISKNKGFISESEAESIKRIVSIFELPNSITGLKADSIIEVSKNDKKMDSKKIKFIVIKDIGEAIIDSSITDDDMRNAILEATEFEPIFGAAD</sequence>
<dbReference type="STRING" id="39495.SAMN02745111_00225"/>
<dbReference type="Gene3D" id="1.20.1090.10">
    <property type="entry name" value="Dehydroquinate synthase-like - alpha domain"/>
    <property type="match status" value="1"/>
</dbReference>
<dbReference type="NCBIfam" id="TIGR01357">
    <property type="entry name" value="aroB"/>
    <property type="match status" value="1"/>
</dbReference>
<evidence type="ECO:0000256" key="7">
    <source>
        <dbReference type="ARBA" id="ARBA00013031"/>
    </source>
</evidence>
<comment type="cofactor">
    <cofactor evidence="3">
        <name>Zn(2+)</name>
        <dbReference type="ChEBI" id="CHEBI:29105"/>
    </cofactor>
</comment>
<feature type="binding site" evidence="18">
    <location>
        <begin position="120"/>
        <end position="124"/>
    </location>
    <ligand>
        <name>NAD(+)</name>
        <dbReference type="ChEBI" id="CHEBI:57540"/>
    </ligand>
</feature>
<evidence type="ECO:0000256" key="5">
    <source>
        <dbReference type="ARBA" id="ARBA00004661"/>
    </source>
</evidence>
<dbReference type="Pfam" id="PF01761">
    <property type="entry name" value="DHQ_synthase"/>
    <property type="match status" value="1"/>
</dbReference>
<comment type="subcellular location">
    <subcellularLocation>
        <location evidence="4 18">Cytoplasm</location>
    </subcellularLocation>
</comment>
<dbReference type="FunFam" id="3.40.50.1970:FF:000007">
    <property type="entry name" value="Pentafunctional AROM polypeptide"/>
    <property type="match status" value="1"/>
</dbReference>
<evidence type="ECO:0000313" key="22">
    <source>
        <dbReference type="Proteomes" id="UP000190814"/>
    </source>
</evidence>
<organism evidence="21 22">
    <name type="scientific">Eubacterium uniforme</name>
    <dbReference type="NCBI Taxonomy" id="39495"/>
    <lineage>
        <taxon>Bacteria</taxon>
        <taxon>Bacillati</taxon>
        <taxon>Bacillota</taxon>
        <taxon>Clostridia</taxon>
        <taxon>Eubacteriales</taxon>
        <taxon>Eubacteriaceae</taxon>
        <taxon>Eubacterium</taxon>
    </lineage>
</organism>
<dbReference type="GO" id="GO:0005737">
    <property type="term" value="C:cytoplasm"/>
    <property type="evidence" value="ECO:0007669"/>
    <property type="project" value="UniProtKB-SubCell"/>
</dbReference>
<name>A0A1T4V5K1_9FIRM</name>
<dbReference type="InterPro" id="IPR056179">
    <property type="entry name" value="DHQS_C"/>
</dbReference>
<evidence type="ECO:0000256" key="18">
    <source>
        <dbReference type="HAMAP-Rule" id="MF_00110"/>
    </source>
</evidence>
<comment type="pathway">
    <text evidence="5 18">Metabolic intermediate biosynthesis; chorismate biosynthesis; chorismate from D-erythrose 4-phosphate and phosphoenolpyruvate: step 2/7.</text>
</comment>
<keyword evidence="10 18" id="KW-0028">Amino-acid biosynthesis</keyword>
<dbReference type="AlphaFoldDB" id="A0A1T4V5K1"/>
<feature type="domain" description="3-dehydroquinate synthase C-terminal" evidence="20">
    <location>
        <begin position="196"/>
        <end position="338"/>
    </location>
</feature>
<evidence type="ECO:0000256" key="10">
    <source>
        <dbReference type="ARBA" id="ARBA00022605"/>
    </source>
</evidence>
<keyword evidence="16 18" id="KW-0456">Lyase</keyword>
<feature type="binding site" evidence="18">
    <location>
        <position position="157"/>
    </location>
    <ligand>
        <name>NAD(+)</name>
        <dbReference type="ChEBI" id="CHEBI:57540"/>
    </ligand>
</feature>
<dbReference type="InterPro" id="IPR030963">
    <property type="entry name" value="DHQ_synth_fam"/>
</dbReference>
<dbReference type="Pfam" id="PF24621">
    <property type="entry name" value="DHQS_C"/>
    <property type="match status" value="1"/>
</dbReference>
<keyword evidence="11 18" id="KW-0479">Metal-binding</keyword>
<keyword evidence="17 18" id="KW-0170">Cobalt</keyword>
<keyword evidence="9 18" id="KW-0963">Cytoplasm</keyword>
<evidence type="ECO:0000313" key="21">
    <source>
        <dbReference type="EMBL" id="SKA60260.1"/>
    </source>
</evidence>
<accession>A0A1T4V5K1</accession>